<keyword evidence="1" id="KW-0812">Transmembrane</keyword>
<name>A0A328WNA7_9FLAO</name>
<comment type="caution">
    <text evidence="3">The sequence shown here is derived from an EMBL/GenBank/DDBJ whole genome shotgun (WGS) entry which is preliminary data.</text>
</comment>
<dbReference type="AlphaFoldDB" id="A0A328WNA7"/>
<evidence type="ECO:0000313" key="3">
    <source>
        <dbReference type="EMBL" id="RAR46616.1"/>
    </source>
</evidence>
<feature type="transmembrane region" description="Helical" evidence="1">
    <location>
        <begin position="222"/>
        <end position="238"/>
    </location>
</feature>
<feature type="domain" description="Glycosyltransferase 2-like" evidence="2">
    <location>
        <begin position="12"/>
        <end position="177"/>
    </location>
</feature>
<dbReference type="Pfam" id="PF00535">
    <property type="entry name" value="Glycos_transf_2"/>
    <property type="match status" value="1"/>
</dbReference>
<protein>
    <submittedName>
        <fullName evidence="3">Glycosyltransferase involved in cell wall biosynthesis</fullName>
    </submittedName>
</protein>
<keyword evidence="1" id="KW-1133">Transmembrane helix</keyword>
<keyword evidence="3" id="KW-0808">Transferase</keyword>
<evidence type="ECO:0000259" key="2">
    <source>
        <dbReference type="Pfam" id="PF00535"/>
    </source>
</evidence>
<reference evidence="3 4" key="1">
    <citation type="submission" date="2018-06" db="EMBL/GenBank/DDBJ databases">
        <title>Genomic Encyclopedia of Type Strains, Phase III (KMG-III): the genomes of soil and plant-associated and newly described type strains.</title>
        <authorList>
            <person name="Whitman W."/>
        </authorList>
    </citation>
    <scope>NUCLEOTIDE SEQUENCE [LARGE SCALE GENOMIC DNA]</scope>
    <source>
        <strain evidence="3 4">CGMCC 1.12504</strain>
    </source>
</reference>
<dbReference type="EMBL" id="QLSV01000016">
    <property type="protein sequence ID" value="RAR46616.1"/>
    <property type="molecule type" value="Genomic_DNA"/>
</dbReference>
<evidence type="ECO:0000256" key="1">
    <source>
        <dbReference type="SAM" id="Phobius"/>
    </source>
</evidence>
<proteinExistence type="predicted"/>
<dbReference type="PANTHER" id="PTHR48090">
    <property type="entry name" value="UNDECAPRENYL-PHOSPHATE 4-DEOXY-4-FORMAMIDO-L-ARABINOSE TRANSFERASE-RELATED"/>
    <property type="match status" value="1"/>
</dbReference>
<keyword evidence="4" id="KW-1185">Reference proteome</keyword>
<organism evidence="3 4">
    <name type="scientific">Flavobacterium lacus</name>
    <dbReference type="NCBI Taxonomy" id="1353778"/>
    <lineage>
        <taxon>Bacteria</taxon>
        <taxon>Pseudomonadati</taxon>
        <taxon>Bacteroidota</taxon>
        <taxon>Flavobacteriia</taxon>
        <taxon>Flavobacteriales</taxon>
        <taxon>Flavobacteriaceae</taxon>
        <taxon>Flavobacterium</taxon>
    </lineage>
</organism>
<accession>A0A328WNA7</accession>
<dbReference type="InterPro" id="IPR050256">
    <property type="entry name" value="Glycosyltransferase_2"/>
</dbReference>
<evidence type="ECO:0000313" key="4">
    <source>
        <dbReference type="Proteomes" id="UP000249518"/>
    </source>
</evidence>
<dbReference type="OrthoDB" id="9810303at2"/>
<dbReference type="Proteomes" id="UP000249518">
    <property type="component" value="Unassembled WGS sequence"/>
</dbReference>
<gene>
    <name evidence="3" type="ORF">B0I10_11619</name>
</gene>
<dbReference type="GO" id="GO:0016740">
    <property type="term" value="F:transferase activity"/>
    <property type="evidence" value="ECO:0007669"/>
    <property type="project" value="UniProtKB-KW"/>
</dbReference>
<dbReference type="InterPro" id="IPR029044">
    <property type="entry name" value="Nucleotide-diphossugar_trans"/>
</dbReference>
<dbReference type="InterPro" id="IPR001173">
    <property type="entry name" value="Glyco_trans_2-like"/>
</dbReference>
<dbReference type="CDD" id="cd04179">
    <property type="entry name" value="DPM_DPG-synthase_like"/>
    <property type="match status" value="1"/>
</dbReference>
<dbReference type="Gene3D" id="3.90.550.10">
    <property type="entry name" value="Spore Coat Polysaccharide Biosynthesis Protein SpsA, Chain A"/>
    <property type="match status" value="1"/>
</dbReference>
<sequence>MKQLLQNRKVAIVIPYYNASEKITYVINKIPEFINYVIIVDDCGNQPLPQEIILANINKQTEIFFLKNQSNLGVGGATKLGFKKAIDLNVDIVIKVDADNQMDLSYLPYLIEPIISKQADYVKGNRFRDFKALKKMPVIRRIGNLVLSFLIKISTGYWNVFDPTNGYFAVKVTDLKQLDFSKLSNRYFFETSLIAELYYLDSRIMDLTMPAVYNDEKSSMKVWQMPIIFSWNLLKLFIKRILKKYFLFDFNIGSLYILAGLPLFLFGIIYGIHNWIYYSNLKVLTPTGTIMLVTLSIILGFQLLLQAIQYDIINSPKLNRNE</sequence>
<keyword evidence="1" id="KW-0472">Membrane</keyword>
<dbReference type="SUPFAM" id="SSF53448">
    <property type="entry name" value="Nucleotide-diphospho-sugar transferases"/>
    <property type="match status" value="1"/>
</dbReference>
<feature type="transmembrane region" description="Helical" evidence="1">
    <location>
        <begin position="250"/>
        <end position="272"/>
    </location>
</feature>
<dbReference type="RefSeq" id="WP_112087108.1">
    <property type="nucleotide sequence ID" value="NZ_QLSV01000016.1"/>
</dbReference>
<feature type="transmembrane region" description="Helical" evidence="1">
    <location>
        <begin position="284"/>
        <end position="305"/>
    </location>
</feature>
<dbReference type="PANTHER" id="PTHR48090:SF7">
    <property type="entry name" value="RFBJ PROTEIN"/>
    <property type="match status" value="1"/>
</dbReference>
<feature type="transmembrane region" description="Helical" evidence="1">
    <location>
        <begin position="138"/>
        <end position="158"/>
    </location>
</feature>